<name>A0A8J2S3B1_9STRA</name>
<evidence type="ECO:0000313" key="2">
    <source>
        <dbReference type="Proteomes" id="UP000789595"/>
    </source>
</evidence>
<keyword evidence="2" id="KW-1185">Reference proteome</keyword>
<accession>A0A8J2S3B1</accession>
<proteinExistence type="predicted"/>
<comment type="caution">
    <text evidence="1">The sequence shown here is derived from an EMBL/GenBank/DDBJ whole genome shotgun (WGS) entry which is preliminary data.</text>
</comment>
<evidence type="ECO:0000313" key="1">
    <source>
        <dbReference type="EMBL" id="CAH0364053.1"/>
    </source>
</evidence>
<dbReference type="EMBL" id="CAKKNE010000001">
    <property type="protein sequence ID" value="CAH0364053.1"/>
    <property type="molecule type" value="Genomic_DNA"/>
</dbReference>
<gene>
    <name evidence="1" type="ORF">PECAL_1P04020</name>
</gene>
<dbReference type="AlphaFoldDB" id="A0A8J2S3B1"/>
<protein>
    <submittedName>
        <fullName evidence="1">Uncharacterized protein</fullName>
    </submittedName>
</protein>
<reference evidence="1" key="1">
    <citation type="submission" date="2021-11" db="EMBL/GenBank/DDBJ databases">
        <authorList>
            <consortium name="Genoscope - CEA"/>
            <person name="William W."/>
        </authorList>
    </citation>
    <scope>NUCLEOTIDE SEQUENCE</scope>
</reference>
<sequence length="217" mass="23281">TTTTPGSVVVHGVRALRGRAAAPADERRRAAGAGIVGGQRLLEAVVVLAELADEAVETRVDEELGDVALDLGPVEIQGLERRGRRRVAGRRREGLRLRGGRELERRRAVSYTYVAAVDGDAAAERERDAGGGVRLARHRDARRPREDELEEALGLADEDGAVEAGGALRYLRAALALQGDVRPALEGYLGHGYGTPARRPVVNVLASGRLAPRRRAR</sequence>
<dbReference type="Proteomes" id="UP000789595">
    <property type="component" value="Unassembled WGS sequence"/>
</dbReference>
<organism evidence="1 2">
    <name type="scientific">Pelagomonas calceolata</name>
    <dbReference type="NCBI Taxonomy" id="35677"/>
    <lineage>
        <taxon>Eukaryota</taxon>
        <taxon>Sar</taxon>
        <taxon>Stramenopiles</taxon>
        <taxon>Ochrophyta</taxon>
        <taxon>Pelagophyceae</taxon>
        <taxon>Pelagomonadales</taxon>
        <taxon>Pelagomonadaceae</taxon>
        <taxon>Pelagomonas</taxon>
    </lineage>
</organism>
<feature type="non-terminal residue" evidence="1">
    <location>
        <position position="1"/>
    </location>
</feature>